<sequence length="113" mass="12780">MHLGVNEATGEIVTAVVSTNDVSDDQVFCQLLEVVESEIGQVSGDGAYHKRKCYSAASHRGAKPTIPPRKNAVIWHHGNCNSPPHPRDENLREIRKVGRKKWKRESGYHRRRK</sequence>
<evidence type="ECO:0000259" key="2">
    <source>
        <dbReference type="Pfam" id="PF01609"/>
    </source>
</evidence>
<dbReference type="GO" id="GO:0003677">
    <property type="term" value="F:DNA binding"/>
    <property type="evidence" value="ECO:0007669"/>
    <property type="project" value="InterPro"/>
</dbReference>
<dbReference type="Pfam" id="PF01609">
    <property type="entry name" value="DDE_Tnp_1"/>
    <property type="match status" value="1"/>
</dbReference>
<dbReference type="EMBL" id="CP000393">
    <property type="protein sequence ID" value="ABG53537.1"/>
    <property type="molecule type" value="Genomic_DNA"/>
</dbReference>
<dbReference type="PANTHER" id="PTHR34631:SF3">
    <property type="entry name" value="ISSOD12 TRANSPOSASE TNPA_ISSOD12"/>
    <property type="match status" value="1"/>
</dbReference>
<organism evidence="3">
    <name type="scientific">Trichodesmium erythraeum (strain IMS101)</name>
    <dbReference type="NCBI Taxonomy" id="203124"/>
    <lineage>
        <taxon>Bacteria</taxon>
        <taxon>Bacillati</taxon>
        <taxon>Cyanobacteriota</taxon>
        <taxon>Cyanophyceae</taxon>
        <taxon>Oscillatoriophycideae</taxon>
        <taxon>Oscillatoriales</taxon>
        <taxon>Microcoleaceae</taxon>
        <taxon>Trichodesmium</taxon>
    </lineage>
</organism>
<dbReference type="PANTHER" id="PTHR34631">
    <property type="match status" value="1"/>
</dbReference>
<dbReference type="KEGG" id="ter:Tery_4561"/>
<dbReference type="AlphaFoldDB" id="Q10W37"/>
<proteinExistence type="predicted"/>
<evidence type="ECO:0000313" key="3">
    <source>
        <dbReference type="EMBL" id="ABG53537.1"/>
    </source>
</evidence>
<name>Q10W37_TRIEI</name>
<dbReference type="GO" id="GO:0006313">
    <property type="term" value="P:DNA transposition"/>
    <property type="evidence" value="ECO:0007669"/>
    <property type="project" value="InterPro"/>
</dbReference>
<feature type="compositionally biased region" description="Basic and acidic residues" evidence="1">
    <location>
        <begin position="104"/>
        <end position="113"/>
    </location>
</feature>
<dbReference type="STRING" id="203124.Tery_4561"/>
<reference evidence="3" key="1">
    <citation type="submission" date="2006-06" db="EMBL/GenBank/DDBJ databases">
        <title>Complete sequence of Trichodesmium erythraeum IMS101.</title>
        <authorList>
            <consortium name="US DOE Joint Genome Institute"/>
            <person name="Copeland A."/>
            <person name="Lucas S."/>
            <person name="Lapidus A."/>
            <person name="Barry K."/>
            <person name="Detter J.C."/>
            <person name="Glavina del Rio T."/>
            <person name="Hammon N."/>
            <person name="Israni S."/>
            <person name="Dalin E."/>
            <person name="Tice H."/>
            <person name="Pitluck S."/>
            <person name="Kiss H."/>
            <person name="Munk A.C."/>
            <person name="Brettin T."/>
            <person name="Bruce D."/>
            <person name="Han C."/>
            <person name="Tapia R."/>
            <person name="Gilna P."/>
            <person name="Schmutz J."/>
            <person name="Larimer F."/>
            <person name="Land M."/>
            <person name="Hauser L."/>
            <person name="Kyrpides N."/>
            <person name="Kim E."/>
            <person name="Richardson P."/>
        </authorList>
    </citation>
    <scope>NUCLEOTIDE SEQUENCE [LARGE SCALE GENOMIC DNA]</scope>
    <source>
        <strain evidence="3">IMS101</strain>
    </source>
</reference>
<protein>
    <recommendedName>
        <fullName evidence="2">Transposase IS4-like domain-containing protein</fullName>
    </recommendedName>
</protein>
<feature type="domain" description="Transposase IS4-like" evidence="2">
    <location>
        <begin position="1"/>
        <end position="108"/>
    </location>
</feature>
<accession>Q10W37</accession>
<gene>
    <name evidence="3" type="ordered locus">Tery_4561</name>
</gene>
<evidence type="ECO:0000256" key="1">
    <source>
        <dbReference type="SAM" id="MobiDB-lite"/>
    </source>
</evidence>
<dbReference type="HOGENOM" id="CLU_1958611_0_0_3"/>
<feature type="compositionally biased region" description="Basic and acidic residues" evidence="1">
    <location>
        <begin position="85"/>
        <end position="96"/>
    </location>
</feature>
<feature type="region of interest" description="Disordered" evidence="1">
    <location>
        <begin position="79"/>
        <end position="113"/>
    </location>
</feature>
<dbReference type="eggNOG" id="COG3039">
    <property type="taxonomic scope" value="Bacteria"/>
</dbReference>
<dbReference type="InterPro" id="IPR053172">
    <property type="entry name" value="Tn903_transposase"/>
</dbReference>
<dbReference type="InterPro" id="IPR002559">
    <property type="entry name" value="Transposase_11"/>
</dbReference>
<dbReference type="GO" id="GO:0004803">
    <property type="term" value="F:transposase activity"/>
    <property type="evidence" value="ECO:0007669"/>
    <property type="project" value="InterPro"/>
</dbReference>